<dbReference type="Proteomes" id="UP000249819">
    <property type="component" value="Unassembled WGS sequence"/>
</dbReference>
<proteinExistence type="predicted"/>
<name>A0A327W311_9BACT</name>
<dbReference type="SUPFAM" id="SSF53756">
    <property type="entry name" value="UDP-Glycosyltransferase/glycogen phosphorylase"/>
    <property type="match status" value="1"/>
</dbReference>
<evidence type="ECO:0008006" key="3">
    <source>
        <dbReference type="Google" id="ProtNLM"/>
    </source>
</evidence>
<evidence type="ECO:0000313" key="1">
    <source>
        <dbReference type="EMBL" id="RAJ83671.1"/>
    </source>
</evidence>
<evidence type="ECO:0000313" key="2">
    <source>
        <dbReference type="Proteomes" id="UP000249819"/>
    </source>
</evidence>
<keyword evidence="2" id="KW-1185">Reference proteome</keyword>
<dbReference type="RefSeq" id="WP_146616176.1">
    <property type="nucleotide sequence ID" value="NZ_QLMA01000003.1"/>
</dbReference>
<accession>A0A327W311</accession>
<dbReference type="AlphaFoldDB" id="A0A327W311"/>
<dbReference type="EMBL" id="QLMA01000003">
    <property type="protein sequence ID" value="RAJ83671.1"/>
    <property type="molecule type" value="Genomic_DNA"/>
</dbReference>
<gene>
    <name evidence="1" type="ORF">CLV59_103643</name>
</gene>
<sequence>MSKKAALVELGGSHTECLFAQIFFLRERGYEIHVICNRHLWPFLSDVHQHITGHMLVDTDVKGYQQYKLLREVWQYIRQGRIENVIFNTTELKIVRNLLMFPFPGVQFTGLLHNGRKLSTGSTVRRFIARKVKKFFVLNDGMLPHLNASDKLTIRSFYAAFFPEMEHVPLPKSDQEFWVCIPGEIDPARRDIPGLIDQIAQQGLAPNVKVILLGSLKADSPLAAAIKALPQKDQVITFGEQKISNDVFHSYVKQSDIILPLLHPVLSRFDEFIKTRISGAYNLAFAYKLPLMMEQHFEAWEDFREHAILYPADALVKTLNDVVATPSVLKEKKDGLRNWSKLSFDVQCKRYIDLLETADN</sequence>
<reference evidence="1 2" key="1">
    <citation type="submission" date="2018-06" db="EMBL/GenBank/DDBJ databases">
        <title>Genomic Encyclopedia of Archaeal and Bacterial Type Strains, Phase II (KMG-II): from individual species to whole genera.</title>
        <authorList>
            <person name="Goeker M."/>
        </authorList>
    </citation>
    <scope>NUCLEOTIDE SEQUENCE [LARGE SCALE GENOMIC DNA]</scope>
    <source>
        <strain evidence="1 2">DSM 29821</strain>
    </source>
</reference>
<organism evidence="1 2">
    <name type="scientific">Chitinophaga dinghuensis</name>
    <dbReference type="NCBI Taxonomy" id="1539050"/>
    <lineage>
        <taxon>Bacteria</taxon>
        <taxon>Pseudomonadati</taxon>
        <taxon>Bacteroidota</taxon>
        <taxon>Chitinophagia</taxon>
        <taxon>Chitinophagales</taxon>
        <taxon>Chitinophagaceae</taxon>
        <taxon>Chitinophaga</taxon>
    </lineage>
</organism>
<dbReference type="OrthoDB" id="1115640at2"/>
<comment type="caution">
    <text evidence="1">The sequence shown here is derived from an EMBL/GenBank/DDBJ whole genome shotgun (WGS) entry which is preliminary data.</text>
</comment>
<protein>
    <recommendedName>
        <fullName evidence="3">Glycosyltransferase involved in cell wall biosynthesis</fullName>
    </recommendedName>
</protein>